<dbReference type="PROSITE" id="PS51564">
    <property type="entry name" value="SAM_ICMT"/>
    <property type="match status" value="1"/>
</dbReference>
<keyword evidence="15" id="KW-1185">Reference proteome</keyword>
<evidence type="ECO:0000256" key="5">
    <source>
        <dbReference type="ARBA" id="ARBA00022603"/>
    </source>
</evidence>
<evidence type="ECO:0000256" key="13">
    <source>
        <dbReference type="RuleBase" id="RU362022"/>
    </source>
</evidence>
<reference evidence="14 15" key="1">
    <citation type="submission" date="2018-04" db="EMBL/GenBank/DDBJ databases">
        <authorList>
            <person name="Zhang X."/>
            <person name="Yuan J."/>
            <person name="Li F."/>
            <person name="Xiang J."/>
        </authorList>
    </citation>
    <scope>NUCLEOTIDE SEQUENCE [LARGE SCALE GENOMIC DNA]</scope>
    <source>
        <tissue evidence="14">Muscle</tissue>
    </source>
</reference>
<comment type="catalytic activity">
    <reaction evidence="1 13">
        <text>[protein]-C-terminal S-[(2E,6E)-farnesyl]-L-cysteine + S-adenosyl-L-methionine = [protein]-C-terminal S-[(2E,6E)-farnesyl]-L-cysteine methyl ester + S-adenosyl-L-homocysteine</text>
        <dbReference type="Rhea" id="RHEA:21672"/>
        <dbReference type="Rhea" id="RHEA-COMP:12125"/>
        <dbReference type="Rhea" id="RHEA-COMP:12126"/>
        <dbReference type="ChEBI" id="CHEBI:57856"/>
        <dbReference type="ChEBI" id="CHEBI:59789"/>
        <dbReference type="ChEBI" id="CHEBI:90510"/>
        <dbReference type="ChEBI" id="CHEBI:90511"/>
        <dbReference type="EC" id="2.1.1.100"/>
    </reaction>
</comment>
<evidence type="ECO:0000256" key="10">
    <source>
        <dbReference type="ARBA" id="ARBA00023136"/>
    </source>
</evidence>
<gene>
    <name evidence="14" type="ORF">C7M84_005521</name>
</gene>
<dbReference type="GO" id="GO:0005789">
    <property type="term" value="C:endoplasmic reticulum membrane"/>
    <property type="evidence" value="ECO:0007669"/>
    <property type="project" value="UniProtKB-SubCell"/>
</dbReference>
<dbReference type="Proteomes" id="UP000283509">
    <property type="component" value="Unassembled WGS sequence"/>
</dbReference>
<evidence type="ECO:0000256" key="8">
    <source>
        <dbReference type="ARBA" id="ARBA00022692"/>
    </source>
</evidence>
<evidence type="ECO:0000313" key="15">
    <source>
        <dbReference type="Proteomes" id="UP000283509"/>
    </source>
</evidence>
<feature type="transmembrane region" description="Helical" evidence="13">
    <location>
        <begin position="75"/>
        <end position="98"/>
    </location>
</feature>
<dbReference type="Pfam" id="PF04140">
    <property type="entry name" value="ICMT"/>
    <property type="match status" value="1"/>
</dbReference>
<comment type="caution">
    <text evidence="14">The sequence shown here is derived from an EMBL/GenBank/DDBJ whole genome shotgun (WGS) entry which is preliminary data.</text>
</comment>
<dbReference type="OrthoDB" id="422086at2759"/>
<comment type="similarity">
    <text evidence="3 13">Belongs to the class VI-like SAM-binding methyltransferase superfamily. Isoprenylcysteine carboxyl methyltransferase family.</text>
</comment>
<protein>
    <recommendedName>
        <fullName evidence="12 13">Protein-S-isoprenylcysteine O-methyltransferase</fullName>
        <ecNumber evidence="4 13">2.1.1.100</ecNumber>
    </recommendedName>
</protein>
<keyword evidence="8 13" id="KW-0812">Transmembrane</keyword>
<feature type="transmembrane region" description="Helical" evidence="13">
    <location>
        <begin position="129"/>
        <end position="149"/>
    </location>
</feature>
<dbReference type="Gene3D" id="1.20.120.1630">
    <property type="match status" value="1"/>
</dbReference>
<proteinExistence type="inferred from homology"/>
<accession>A0A3R7MGL4</accession>
<sequence length="296" mass="34030">MVHEGQISLQSFLLGLGILSYFLVTCGLWSPRLGVAEEWLQDHPWVYCGCFFASVNAVLALAFRGKSWQIAVRGCFLGTACGLGVMVSVLCSSSYHVFGWYMVVLTLFHYSEYITTAIGNPATLSLDSYLLNHSVAYGLAAVASWVEFFIERHFLPEMKTLWYLSTFGILVCLWGEIIRKAAMLTAKTNFNHIVQTERQKDHELVTWGAYSMFRHPSYVGWFWWSIGTQLILVNPICTIAYALASWSFFYERIYFEEITLIKFFGEKYLDYQKKVGTGLPFIRGYQYVRRVRQESD</sequence>
<comment type="subcellular location">
    <subcellularLocation>
        <location evidence="13">Endoplasmic reticulum membrane</location>
        <topology evidence="13">Multi-pass membrane protein</topology>
    </subcellularLocation>
    <subcellularLocation>
        <location evidence="2">Membrane</location>
        <topology evidence="2">Multi-pass membrane protein</topology>
    </subcellularLocation>
</comment>
<feature type="transmembrane region" description="Helical" evidence="13">
    <location>
        <begin position="12"/>
        <end position="32"/>
    </location>
</feature>
<dbReference type="EMBL" id="QCYY01001711">
    <property type="protein sequence ID" value="ROT75935.1"/>
    <property type="molecule type" value="Genomic_DNA"/>
</dbReference>
<evidence type="ECO:0000256" key="4">
    <source>
        <dbReference type="ARBA" id="ARBA00012151"/>
    </source>
</evidence>
<keyword evidence="10 13" id="KW-0472">Membrane</keyword>
<dbReference type="GO" id="GO:0032259">
    <property type="term" value="P:methylation"/>
    <property type="evidence" value="ECO:0007669"/>
    <property type="project" value="UniProtKB-KW"/>
</dbReference>
<evidence type="ECO:0000256" key="7">
    <source>
        <dbReference type="ARBA" id="ARBA00022691"/>
    </source>
</evidence>
<dbReference type="EC" id="2.1.1.100" evidence="4 13"/>
<evidence type="ECO:0000313" key="14">
    <source>
        <dbReference type="EMBL" id="ROT75935.1"/>
    </source>
</evidence>
<feature type="transmembrane region" description="Helical" evidence="13">
    <location>
        <begin position="44"/>
        <end position="63"/>
    </location>
</feature>
<keyword evidence="6 14" id="KW-0808">Transferase</keyword>
<dbReference type="AlphaFoldDB" id="A0A3R7MGL4"/>
<evidence type="ECO:0000256" key="3">
    <source>
        <dbReference type="ARBA" id="ARBA00009140"/>
    </source>
</evidence>
<evidence type="ECO:0000256" key="12">
    <source>
        <dbReference type="ARBA" id="ARBA00023656"/>
    </source>
</evidence>
<feature type="transmembrane region" description="Helical" evidence="13">
    <location>
        <begin position="161"/>
        <end position="178"/>
    </location>
</feature>
<comment type="function">
    <text evidence="11">Catalyzes the post-translational methylation of isoprenylated C-terminal cysteine residues.</text>
</comment>
<dbReference type="InterPro" id="IPR007269">
    <property type="entry name" value="ICMT_MeTrfase"/>
</dbReference>
<dbReference type="STRING" id="6689.A0A3R7MGL4"/>
<evidence type="ECO:0000256" key="1">
    <source>
        <dbReference type="ARBA" id="ARBA00001450"/>
    </source>
</evidence>
<keyword evidence="13" id="KW-0256">Endoplasmic reticulum</keyword>
<keyword evidence="9 13" id="KW-1133">Transmembrane helix</keyword>
<reference evidence="14 15" key="2">
    <citation type="submission" date="2019-01" db="EMBL/GenBank/DDBJ databases">
        <title>The decoding of complex shrimp genome reveals the adaptation for benthos swimmer, frequently molting mechanism and breeding impact on genome.</title>
        <authorList>
            <person name="Sun Y."/>
            <person name="Gao Y."/>
            <person name="Yu Y."/>
        </authorList>
    </citation>
    <scope>NUCLEOTIDE SEQUENCE [LARGE SCALE GENOMIC DNA]</scope>
    <source>
        <tissue evidence="14">Muscle</tissue>
    </source>
</reference>
<dbReference type="InterPro" id="IPR025770">
    <property type="entry name" value="PPMT_MeTrfase"/>
</dbReference>
<feature type="transmembrane region" description="Helical" evidence="13">
    <location>
        <begin position="221"/>
        <end position="244"/>
    </location>
</feature>
<keyword evidence="7 13" id="KW-0949">S-adenosyl-L-methionine</keyword>
<evidence type="ECO:0000256" key="11">
    <source>
        <dbReference type="ARBA" id="ARBA00023572"/>
    </source>
</evidence>
<dbReference type="PANTHER" id="PTHR12714">
    <property type="entry name" value="PROTEIN-S ISOPRENYLCYSTEINE O-METHYLTRANSFERASE"/>
    <property type="match status" value="1"/>
</dbReference>
<dbReference type="PANTHER" id="PTHR12714:SF9">
    <property type="entry name" value="PROTEIN-S-ISOPRENYLCYSTEINE O-METHYLTRANSFERASE"/>
    <property type="match status" value="1"/>
</dbReference>
<evidence type="ECO:0000256" key="6">
    <source>
        <dbReference type="ARBA" id="ARBA00022679"/>
    </source>
</evidence>
<organism evidence="14 15">
    <name type="scientific">Penaeus vannamei</name>
    <name type="common">Whiteleg shrimp</name>
    <name type="synonym">Litopenaeus vannamei</name>
    <dbReference type="NCBI Taxonomy" id="6689"/>
    <lineage>
        <taxon>Eukaryota</taxon>
        <taxon>Metazoa</taxon>
        <taxon>Ecdysozoa</taxon>
        <taxon>Arthropoda</taxon>
        <taxon>Crustacea</taxon>
        <taxon>Multicrustacea</taxon>
        <taxon>Malacostraca</taxon>
        <taxon>Eumalacostraca</taxon>
        <taxon>Eucarida</taxon>
        <taxon>Decapoda</taxon>
        <taxon>Dendrobranchiata</taxon>
        <taxon>Penaeoidea</taxon>
        <taxon>Penaeidae</taxon>
        <taxon>Penaeus</taxon>
    </lineage>
</organism>
<evidence type="ECO:0000256" key="2">
    <source>
        <dbReference type="ARBA" id="ARBA00004141"/>
    </source>
</evidence>
<keyword evidence="5 13" id="KW-0489">Methyltransferase</keyword>
<dbReference type="GO" id="GO:0004671">
    <property type="term" value="F:protein C-terminal S-isoprenylcysteine carboxyl O-methyltransferase activity"/>
    <property type="evidence" value="ECO:0007669"/>
    <property type="project" value="UniProtKB-EC"/>
</dbReference>
<evidence type="ECO:0000256" key="9">
    <source>
        <dbReference type="ARBA" id="ARBA00022989"/>
    </source>
</evidence>
<name>A0A3R7MGL4_PENVA</name>